<organism evidence="1 2">
    <name type="scientific">Caenorhabditis nigoni</name>
    <dbReference type="NCBI Taxonomy" id="1611254"/>
    <lineage>
        <taxon>Eukaryota</taxon>
        <taxon>Metazoa</taxon>
        <taxon>Ecdysozoa</taxon>
        <taxon>Nematoda</taxon>
        <taxon>Chromadorea</taxon>
        <taxon>Rhabditida</taxon>
        <taxon>Rhabditina</taxon>
        <taxon>Rhabditomorpha</taxon>
        <taxon>Rhabditoidea</taxon>
        <taxon>Rhabditidae</taxon>
        <taxon>Peloderinae</taxon>
        <taxon>Caenorhabditis</taxon>
    </lineage>
</organism>
<gene>
    <name evidence="1" type="primary">Cnig_chr_I.g3043</name>
    <name evidence="1" type="ORF">B9Z55_003043</name>
</gene>
<accession>A0A2G5VNB8</accession>
<name>A0A2G5VNB8_9PELO</name>
<evidence type="ECO:0000313" key="1">
    <source>
        <dbReference type="EMBL" id="PIC53264.1"/>
    </source>
</evidence>
<protein>
    <submittedName>
        <fullName evidence="1">Uncharacterized protein</fullName>
    </submittedName>
</protein>
<proteinExistence type="predicted"/>
<sequence length="115" mass="12758">MTKKQTKKLFLYILLTGTGSRQPPKNLAEAASGLLALKSDHIETLQIDEASQVPTYVVIALGVWCPKAWFALIGDVKQLELQEISISLPSTESSKDRSDPLVRRCPFSFPLKKSE</sequence>
<reference evidence="2" key="1">
    <citation type="submission" date="2017-10" db="EMBL/GenBank/DDBJ databases">
        <title>Rapid genome shrinkage in a self-fertile nematode reveals novel sperm competition proteins.</title>
        <authorList>
            <person name="Yin D."/>
            <person name="Schwarz E.M."/>
            <person name="Thomas C.G."/>
            <person name="Felde R.L."/>
            <person name="Korf I.F."/>
            <person name="Cutter A.D."/>
            <person name="Schartner C.M."/>
            <person name="Ralston E.J."/>
            <person name="Meyer B.J."/>
            <person name="Haag E.S."/>
        </authorList>
    </citation>
    <scope>NUCLEOTIDE SEQUENCE [LARGE SCALE GENOMIC DNA]</scope>
    <source>
        <strain evidence="2">JU1422</strain>
    </source>
</reference>
<dbReference type="Proteomes" id="UP000230233">
    <property type="component" value="Chromosome I"/>
</dbReference>
<dbReference type="EMBL" id="PDUG01000001">
    <property type="protein sequence ID" value="PIC53264.1"/>
    <property type="molecule type" value="Genomic_DNA"/>
</dbReference>
<comment type="caution">
    <text evidence="1">The sequence shown here is derived from an EMBL/GenBank/DDBJ whole genome shotgun (WGS) entry which is preliminary data.</text>
</comment>
<evidence type="ECO:0000313" key="2">
    <source>
        <dbReference type="Proteomes" id="UP000230233"/>
    </source>
</evidence>
<keyword evidence="2" id="KW-1185">Reference proteome</keyword>
<dbReference type="AlphaFoldDB" id="A0A2G5VNB8"/>